<evidence type="ECO:0000256" key="7">
    <source>
        <dbReference type="SAM" id="Phobius"/>
    </source>
</evidence>
<feature type="disulfide bond" evidence="5">
    <location>
        <begin position="2721"/>
        <end position="2730"/>
    </location>
</feature>
<dbReference type="GO" id="GO:0009986">
    <property type="term" value="C:cell surface"/>
    <property type="evidence" value="ECO:0007669"/>
    <property type="project" value="TreeGrafter"/>
</dbReference>
<feature type="disulfide bond" evidence="5">
    <location>
        <begin position="828"/>
        <end position="837"/>
    </location>
</feature>
<feature type="region of interest" description="Disordered" evidence="6">
    <location>
        <begin position="4218"/>
        <end position="4237"/>
    </location>
</feature>
<dbReference type="RefSeq" id="XP_002670743.1">
    <property type="nucleotide sequence ID" value="XM_002670697.1"/>
</dbReference>
<dbReference type="PROSITE" id="PS00022">
    <property type="entry name" value="EGF_1"/>
    <property type="match status" value="14"/>
</dbReference>
<evidence type="ECO:0000256" key="1">
    <source>
        <dbReference type="ARBA" id="ARBA00022536"/>
    </source>
</evidence>
<dbReference type="InterPro" id="IPR013783">
    <property type="entry name" value="Ig-like_fold"/>
</dbReference>
<keyword evidence="12" id="KW-1185">Reference proteome</keyword>
<feature type="disulfide bond" evidence="5">
    <location>
        <begin position="2991"/>
        <end position="3001"/>
    </location>
</feature>
<feature type="compositionally biased region" description="Polar residues" evidence="6">
    <location>
        <begin position="4218"/>
        <end position="4236"/>
    </location>
</feature>
<dbReference type="InterPro" id="IPR000742">
    <property type="entry name" value="EGF"/>
</dbReference>
<feature type="domain" description="EGF-like" evidence="9">
    <location>
        <begin position="2987"/>
        <end position="3023"/>
    </location>
</feature>
<evidence type="ECO:0000256" key="3">
    <source>
        <dbReference type="ARBA" id="ARBA00022737"/>
    </source>
</evidence>
<dbReference type="VEuPathDB" id="AmoebaDB:NAEGRDRAFT_74212"/>
<feature type="domain" description="EGF-like" evidence="9">
    <location>
        <begin position="799"/>
        <end position="838"/>
    </location>
</feature>
<feature type="disulfide bond" evidence="5">
    <location>
        <begin position="2906"/>
        <end position="2915"/>
    </location>
</feature>
<dbReference type="SUPFAM" id="SSF57184">
    <property type="entry name" value="Growth factor receptor domain"/>
    <property type="match status" value="1"/>
</dbReference>
<evidence type="ECO:0000259" key="9">
    <source>
        <dbReference type="PROSITE" id="PS50026"/>
    </source>
</evidence>
<evidence type="ECO:0000256" key="2">
    <source>
        <dbReference type="ARBA" id="ARBA00022729"/>
    </source>
</evidence>
<dbReference type="PANTHER" id="PTHR45836:SF13">
    <property type="entry name" value="PROTEIN CRUMBS"/>
    <property type="match status" value="1"/>
</dbReference>
<dbReference type="InterPro" id="IPR001881">
    <property type="entry name" value="EGF-like_Ca-bd_dom"/>
</dbReference>
<feature type="disulfide bond" evidence="5">
    <location>
        <begin position="3013"/>
        <end position="3022"/>
    </location>
</feature>
<feature type="domain" description="EGF-like" evidence="9">
    <location>
        <begin position="2623"/>
        <end position="2657"/>
    </location>
</feature>
<dbReference type="PROSITE" id="PS01186">
    <property type="entry name" value="EGF_2"/>
    <property type="match status" value="11"/>
</dbReference>
<dbReference type="Proteomes" id="UP000006671">
    <property type="component" value="Unassembled WGS sequence"/>
</dbReference>
<feature type="transmembrane region" description="Helical" evidence="7">
    <location>
        <begin position="4247"/>
        <end position="4272"/>
    </location>
</feature>
<dbReference type="PROSITE" id="PS51111">
    <property type="entry name" value="REJ"/>
    <property type="match status" value="1"/>
</dbReference>
<dbReference type="InterPro" id="IPR014010">
    <property type="entry name" value="REJ_dom"/>
</dbReference>
<evidence type="ECO:0000256" key="4">
    <source>
        <dbReference type="ARBA" id="ARBA00023157"/>
    </source>
</evidence>
<keyword evidence="2 8" id="KW-0732">Signal</keyword>
<dbReference type="OMA" id="TCIINHT"/>
<feature type="disulfide bond" evidence="5">
    <location>
        <begin position="2795"/>
        <end position="2804"/>
    </location>
</feature>
<keyword evidence="4 5" id="KW-1015">Disulfide bond</keyword>
<name>D2VYR3_NAEGR</name>
<feature type="signal peptide" evidence="8">
    <location>
        <begin position="1"/>
        <end position="24"/>
    </location>
</feature>
<dbReference type="Gene3D" id="2.120.10.30">
    <property type="entry name" value="TolB, C-terminal domain"/>
    <property type="match status" value="1"/>
</dbReference>
<dbReference type="PROSITE" id="PS50026">
    <property type="entry name" value="EGF_3"/>
    <property type="match status" value="11"/>
</dbReference>
<proteinExistence type="predicted"/>
<dbReference type="EMBL" id="GG738912">
    <property type="protein sequence ID" value="EFC37999.1"/>
    <property type="molecule type" value="Genomic_DNA"/>
</dbReference>
<accession>D2VYR3</accession>
<feature type="domain" description="EGF-like" evidence="9">
    <location>
        <begin position="2808"/>
        <end position="2842"/>
    </location>
</feature>
<feature type="domain" description="EGF-like" evidence="9">
    <location>
        <begin position="2845"/>
        <end position="2879"/>
    </location>
</feature>
<keyword evidence="7" id="KW-0812">Transmembrane</keyword>
<dbReference type="InterPro" id="IPR009030">
    <property type="entry name" value="Growth_fac_rcpt_cys_sf"/>
</dbReference>
<feature type="domain" description="REJ" evidence="10">
    <location>
        <begin position="3386"/>
        <end position="3858"/>
    </location>
</feature>
<sequence>MELQRNSLWVLVLTVLLACALVHATTPYSFYEFESKDFLSSHSRPVKFPDGYGLDVPIKNIIGTCNINETIYVVTDSSVYKMVNPSKFVKIIDVSGITKDMTCGEKYLFYVKSDKASIGRIDLTTGATFSFTPTYISRTYANIRAISYRNGYIYFTHWDMVNRVSGTNSIAYQLWFEKITIDGSSMIKLYTADTSNMDSGSGGILYKGLKSLLIKTTAGDVIYGLDYIGISLFVDADETMYFMIDGDYSMTKQKRVYKIAQPSPSDAELIAWCSYGEVYDVDGDATNSKCGPLSNYFTVNSKKYFLSNNNIKLFSGDANSGTISTWLSFEKKLVSATQLNSKTLIVAESSSVYLVDLDLLSFTKIAGGDVENIGDYDSYKFAYFNNIKKIAKKGNYLYIAEGNGKRIRKIDLLTNIITTVANIAPYYPRTLSIDDNDVIFCMATDGGRTFLLKIAQNGNVVISFGGASSAGSDGSSASSCGSSCFWGELTFGGFSSKTQSMYAIQVASYKEYLCKHSAVNQGKSCNYLGDLSNVGARFVLNVAVAGDYVYVFKKNVISIYTLDLVWAGEIYPAFTFASAGSIVYVSDREQVFVTDPTFTTFYTIVKDTGYLSTDSSVKSLMAGASDMVLLDDGSIMYVHSSSNSIKILTPKSCISTIPGIDFDHKCEIQCNGKYSSALDVCNGRGQCTFIYDKSKKVGSGICKCRTGLNGADCEGVICPDCQLKCFDKVANDSSVCSGHGTCDSLDKCSCTPNHNGNQCQFTTCNGIPNTNSTVCSGNGVCSGFDNCTCNSGFNGSNCEQTTCFGSSNLDTSVCGGHGKCIAKDTCKCQSGYSGSQCQAISCFGIPASNSLVCSGHGTCSKPDTCTCTNSFTGSSCNITTCGSMKSDNPEVCGSVDAGWCESKDNCACKPGMVRTNSLTCKRPCGSCSGFSANKLCQSVSGVSYCSPVSCSTANTYAVSTCTTNGMYFCGSSGVCAFECASDSDCTNEYRFGKCDTDSSSTSYRTCKKTCSSNADCTSARFPICVDYGAKGSRCEKTPCTTSSNCTNPVYPYCVRSTCDNVECSVDSECESVPGKPYCNKNGACVPKPCIVSSECSSTSYKYCSFLPLNGTSYCSKVECTEDANCKNVNGKPTCSSNTCVAKSCSADKDCPQNGVNKYCINSQCKAMYPPCASSSDCSSYLDTPTCNTTLNMCVPTMCKYGKDCPASTKGCRVTPYSTMYGNSKVCAIECETDSHCSNTPGKPICENNVCVERTCSQDSDCPQDGANKYCKSGKCATACLVDNDCYGTFNVCMAKNGYECATYNLNDICESNDDCPSKFGACMTSPLTGLMNCGKECIADTNCTSPTRPSCDLSNYSCKEKVCLGDYGCLGFNWSPMCDNNRCNGECSTDFHCSGRPGTQRCDASKFKCITQTCTSDESCKSYGEGYFPHCVNGMCRHECTKDLECSMPGKGKCQRPANAKTTDGGICVAQSCTSNDECSPLGNRNSLCVNSVCSYECTSNADCKDKTDGKHVCMDNKCTNYCSDDQPCTDPWFGKCLSNYCFPSCSTGNDCKSLQKPKCYHNSTNGGNLCVPGSACSSDSQCGSSNDYHWIYSKCMNSTCAYCLQNSDCPNNDKYYCGLTDDGITACTYQRCSSSSDCPGEKKCWKATDFSINDFEDPETRVCLDYNCETDADCSGTLNKHKCAGRKCVQNCQSDSDCPIGSHPICNATSNDCALKTCSSAADCTWGAFTRCSDGLCKSECETHSQCSGRDDDKTACVDGRCTNYCDANVTCTNPWFSSCIGTHCYGECMGDDCKSVEKQLCVKNNTNLGAKCVASSPCSQDSDCITNINFRYSKCIGGTCANCKTTADCTGGLPNKDYCGITPSGYTLCTYQKCSSTSECPSGRGCFPASKFNIYDESILSQSEKICTFECNENSDCSGTANRHKCSGNKCVANCATNFDCNTNYAFPTCNTTTGDCSYKACTSAMDCGSTSPNSYCRSGYCKPECDIDSDCSTAAKPRCRSGVCSPECTLDSHCNSTSACDTSTNKCRVKLNECSTSADCSSTYNKHKCTSWKECVPFCTSNSSCTDAFRPYCNATGDCELKPCFSNSDCGASYPICNKGTCDIECTSDSQCKDPFKSKCTKNVCAPECTSNSQCGKNFCVNTKCAPCTSDGFCDGTKGCALHLDGSKSCNYKLCNADTDCKGLLFKYCKPASTFGYIINGLTLNTSATVCSPECTSNTNCKDPKYPVCNTKYGTCASQCASDTDCFSYGNKKFCNAGTCSSCDQITDRDVCASTNKVCYKDSSNQYDCAYKKCSSSSECANLGTYSACIPYSKVSSSASTFYSSDQTVCFYECNLVSPTITCNDPVNSRCDVVAKKCAPECTTSAHCSSGKICINNKCSAGCTDNSQCGNAYEVCQDLLLGYKGCSYQKCSSNSDCTNPNYPSCIVASSRSFSVSLISTNSSQMICHSECSSNNDCKDPNKPKCSNTKCVEQCATDADCQGIASTKTPYCNNQKKCVARLCETKADCLGMGYYNSECRSGLCQEQCSTSLDCPASNPVCIAVTARYNAKTCVNYDNYCTNVGFSYFNAAMEQVVVTCTSGTSVLIGDEAVMMRTADSYQNPAYCNCNTGYSGKTCSVPERSPCGKACVYGQCVGSGATPKCICNAGYEGDLCEKQSNAPCSLQCVNGQCSNVNGVQKCNCNSGFEGDLCEKKIPNPCTLKCVNGQCTNTTGIAKCNCNTGYEGDLCEKQSTTPCVLQCVNGQCSNVNGVMKCICSPGFEGDLCEKQSANPCTLKCVNGQCANTTGIAKCVCNTGYEGDLCEKQTTAPCTLRCVNGQCTNVNGVMKCVCNYGFEGDLCEKLSANPCTLKCVSGQCSNTTGIAKCNCNTGFEGDLCEKKIPNPCTLKCVNGLCSNTTGTARCMCNNGFEGDLCEKQSCNLLCVYGRCDNVNGVSKCTCNSGFEGDLCEKKIPNPCTLKCVSGQCANSTGIAKCNCNSGYEGDLCEKKICSKQCLNGGLCKFDASNKEFCSCINGYSGSLCETAPGQPEVACKLTCLNGGVCLNSTGIAKCQCTSDLFVGDLCSSCKTGFILQKGVCVCPFGFNNENGNCIRLPADCADGCGQYGQCVYKDTTGYQGYCKCQEKYVTELATNPCGSCISGYVKNAQGNCVKVCPPEFTGDDCTIYTPAASCVPIPPSGLSFCKTHLQNFKVLNTHYSSGAANATDARQLITNAMSQLDKSAKSLYDSNIVKIQGQGTVCNSTCEESNARLACYSVIQSCNSPSTPETRLCNAEGANCQTCKSGWFGEKCDFSIDTSSFGFSENGDSITATVMSSLRKRIDCSSLITNSQVLGTNPVCSLNGEKSLLTITLGISSSITIGGTLNVKKYFDSELTTYVTVAQMSYKAVDPVAVLIADKSTISKACGSIYLDASGSSSLDRRSLIYSWTTTLAPSSTEVLDSIISKLSTPGVKFSASDLDVGTYVVQVTVKSSFSLKESVASVTFSVIAATPPTISIKNGLESSMVIGSPYIISPIVTFPSCYKGSGNLVYTYSLESGSPLILKQKNELLVFSNEYTQLTQEGEYVFKLTAKEDNSPEASVTFKVTATALPLKVAFNIRDMTQSFEDPVSFTISKQDPSNPTEAGGEVSISCSNIDTASTCEGFVDGAQNIDQSTLKLVKTMTPGVYSFTATYTKSTRTSTASVKVTVSDQSKSTVLRVSISAPKDADLVAVDPSSDLILQTTSLDTLTSARLFTWSSSDFTFDSSVDISKQYIVIPKSLLAPGASYTLTIKVVDGQKSGEASLSFTVNSPPTVGTLEVSPKSGIALSDEFKISCGNGWSDPQLPLSFAFYSKTSTDTNWRLLKEKSETRSFGTSLPAGELEIKVVVFDSKGASSETTTTVSVSMPKDASTAITALTSSSSGTMTTSSVSSALSVIQSVKTDDPEQKKLLAEVGKQIVLSFFEQKATEEKLSSQTSTSTSSTLSVISSISSCVDNLPDETIRMIIEKFQSATNGASSSSSISLSDEEIKSSTDSASTIQSYVSTSLGGKRSLMASSFTIEDLNKIDQVKNNLMNIKLKNVVPDMPAVRGSGIKSLSYVRLVNIASLNGLFESVAENGITSFNLSSVFSEIPQVSSLDSVKISMKVYENSNTTFKSTSKIFDFVVSSTDNSNVLIQYSKSIAQLTIEKSNSSVRALQEPKCNMVVNGAITESSSCSILGTNPDSYVVSINSTGSYVIGISSSTTPDVQPETSTTTQNPTPIAPATPNLDYIALILLIIPVLLIIVAVVGLIVCVLRRKKGKEHAAPQNYELKSTV</sequence>
<evidence type="ECO:0000313" key="11">
    <source>
        <dbReference type="EMBL" id="EFC37999.1"/>
    </source>
</evidence>
<evidence type="ECO:0000256" key="8">
    <source>
        <dbReference type="SAM" id="SignalP"/>
    </source>
</evidence>
<evidence type="ECO:0000259" key="10">
    <source>
        <dbReference type="PROSITE" id="PS51111"/>
    </source>
</evidence>
<dbReference type="GO" id="GO:0005509">
    <property type="term" value="F:calcium ion binding"/>
    <property type="evidence" value="ECO:0007669"/>
    <property type="project" value="InterPro"/>
</dbReference>
<dbReference type="SMART" id="SM00181">
    <property type="entry name" value="EGF"/>
    <property type="match status" value="18"/>
</dbReference>
<feature type="domain" description="EGF-like" evidence="9">
    <location>
        <begin position="2734"/>
        <end position="2768"/>
    </location>
</feature>
<feature type="disulfide bond" evidence="5">
    <location>
        <begin position="2684"/>
        <end position="2693"/>
    </location>
</feature>
<feature type="domain" description="EGF-like" evidence="9">
    <location>
        <begin position="3029"/>
        <end position="3065"/>
    </location>
</feature>
<dbReference type="InParanoid" id="D2VYR3"/>
<feature type="domain" description="EGF-like" evidence="9">
    <location>
        <begin position="2771"/>
        <end position="2805"/>
    </location>
</feature>
<gene>
    <name evidence="11" type="ORF">NAEGRDRAFT_74212</name>
</gene>
<dbReference type="SUPFAM" id="SSF63825">
    <property type="entry name" value="YWTD domain"/>
    <property type="match status" value="1"/>
</dbReference>
<reference evidence="11 12" key="1">
    <citation type="journal article" date="2010" name="Cell">
        <title>The genome of Naegleria gruberi illuminates early eukaryotic versatility.</title>
        <authorList>
            <person name="Fritz-Laylin L.K."/>
            <person name="Prochnik S.E."/>
            <person name="Ginger M.L."/>
            <person name="Dacks J.B."/>
            <person name="Carpenter M.L."/>
            <person name="Field M.C."/>
            <person name="Kuo A."/>
            <person name="Paredez A."/>
            <person name="Chapman J."/>
            <person name="Pham J."/>
            <person name="Shu S."/>
            <person name="Neupane R."/>
            <person name="Cipriano M."/>
            <person name="Mancuso J."/>
            <person name="Tu H."/>
            <person name="Salamov A."/>
            <person name="Lindquist E."/>
            <person name="Shapiro H."/>
            <person name="Lucas S."/>
            <person name="Grigoriev I.V."/>
            <person name="Cande W.Z."/>
            <person name="Fulton C."/>
            <person name="Rokhsar D.S."/>
            <person name="Dawson S.C."/>
        </authorList>
    </citation>
    <scope>NUCLEOTIDE SEQUENCE [LARGE SCALE GENOMIC DNA]</scope>
    <source>
        <strain evidence="11 12">NEG-M</strain>
    </source>
</reference>
<comment type="caution">
    <text evidence="5">Lacks conserved residue(s) required for the propagation of feature annotation.</text>
</comment>
<feature type="disulfide bond" evidence="5">
    <location>
        <begin position="2832"/>
        <end position="2841"/>
    </location>
</feature>
<feature type="domain" description="EGF-like" evidence="9">
    <location>
        <begin position="2882"/>
        <end position="2916"/>
    </location>
</feature>
<dbReference type="STRING" id="5762.D2VYR3"/>
<evidence type="ECO:0000256" key="5">
    <source>
        <dbReference type="PROSITE-ProRule" id="PRU00076"/>
    </source>
</evidence>
<dbReference type="InterPro" id="IPR051355">
    <property type="entry name" value="Notch/Slit_guidance"/>
</dbReference>
<dbReference type="Gene3D" id="2.10.25.10">
    <property type="entry name" value="Laminin"/>
    <property type="match status" value="9"/>
</dbReference>
<protein>
    <submittedName>
        <fullName evidence="11">Predicted protein</fullName>
    </submittedName>
</protein>
<dbReference type="KEGG" id="ngr:NAEGRDRAFT_74212"/>
<dbReference type="InterPro" id="IPR011042">
    <property type="entry name" value="6-blade_b-propeller_TolB-like"/>
</dbReference>
<feature type="disulfide bond" evidence="5">
    <location>
        <begin position="2647"/>
        <end position="2656"/>
    </location>
</feature>
<dbReference type="Gene3D" id="2.60.40.10">
    <property type="entry name" value="Immunoglobulins"/>
    <property type="match status" value="1"/>
</dbReference>
<evidence type="ECO:0000313" key="12">
    <source>
        <dbReference type="Proteomes" id="UP000006671"/>
    </source>
</evidence>
<dbReference type="GO" id="GO:0007219">
    <property type="term" value="P:Notch signaling pathway"/>
    <property type="evidence" value="ECO:0007669"/>
    <property type="project" value="TreeGrafter"/>
</dbReference>
<feature type="disulfide bond" evidence="5">
    <location>
        <begin position="3033"/>
        <end position="3043"/>
    </location>
</feature>
<dbReference type="SUPFAM" id="SSF75011">
    <property type="entry name" value="3-carboxy-cis,cis-mucoante lactonizing enzyme"/>
    <property type="match status" value="1"/>
</dbReference>
<feature type="disulfide bond" evidence="5">
    <location>
        <begin position="2758"/>
        <end position="2767"/>
    </location>
</feature>
<feature type="domain" description="EGF-like" evidence="9">
    <location>
        <begin position="2697"/>
        <end position="2731"/>
    </location>
</feature>
<keyword evidence="7" id="KW-1133">Transmembrane helix</keyword>
<feature type="chain" id="PRO_5003038884" evidence="8">
    <location>
        <begin position="25"/>
        <end position="4292"/>
    </location>
</feature>
<dbReference type="PROSITE" id="PS51257">
    <property type="entry name" value="PROKAR_LIPOPROTEIN"/>
    <property type="match status" value="1"/>
</dbReference>
<dbReference type="PANTHER" id="PTHR45836">
    <property type="entry name" value="SLIT HOMOLOG"/>
    <property type="match status" value="1"/>
</dbReference>
<dbReference type="SMART" id="SM00179">
    <property type="entry name" value="EGF_CA"/>
    <property type="match status" value="7"/>
</dbReference>
<feature type="domain" description="EGF-like" evidence="9">
    <location>
        <begin position="2660"/>
        <end position="2694"/>
    </location>
</feature>
<keyword evidence="1 5" id="KW-0245">EGF-like domain</keyword>
<dbReference type="OrthoDB" id="283575at2759"/>
<dbReference type="GO" id="GO:0005886">
    <property type="term" value="C:plasma membrane"/>
    <property type="evidence" value="ECO:0007669"/>
    <property type="project" value="TreeGrafter"/>
</dbReference>
<keyword evidence="7" id="KW-0472">Membrane</keyword>
<keyword evidence="3" id="KW-0677">Repeat</keyword>
<dbReference type="eggNOG" id="KOG1217">
    <property type="taxonomic scope" value="Eukaryota"/>
</dbReference>
<dbReference type="GO" id="GO:0043235">
    <property type="term" value="C:receptor complex"/>
    <property type="evidence" value="ECO:0007669"/>
    <property type="project" value="TreeGrafter"/>
</dbReference>
<feature type="disulfide bond" evidence="5">
    <location>
        <begin position="2869"/>
        <end position="2878"/>
    </location>
</feature>
<dbReference type="GeneID" id="8857847"/>
<evidence type="ECO:0000256" key="6">
    <source>
        <dbReference type="SAM" id="MobiDB-lite"/>
    </source>
</evidence>
<organism evidence="12">
    <name type="scientific">Naegleria gruberi</name>
    <name type="common">Amoeba</name>
    <dbReference type="NCBI Taxonomy" id="5762"/>
    <lineage>
        <taxon>Eukaryota</taxon>
        <taxon>Discoba</taxon>
        <taxon>Heterolobosea</taxon>
        <taxon>Tetramitia</taxon>
        <taxon>Eutetramitia</taxon>
        <taxon>Vahlkampfiidae</taxon>
        <taxon>Naegleria</taxon>
    </lineage>
</organism>